<proteinExistence type="predicted"/>
<dbReference type="InterPro" id="IPR043519">
    <property type="entry name" value="NT_sf"/>
</dbReference>
<accession>A0A0J8VE67</accession>
<name>A0A0J8VE67_9GAMM</name>
<keyword evidence="2" id="KW-1185">Reference proteome</keyword>
<dbReference type="OrthoDB" id="3422944at2"/>
<dbReference type="STRING" id="680026.AB733_09435"/>
<evidence type="ECO:0008006" key="3">
    <source>
        <dbReference type="Google" id="ProtNLM"/>
    </source>
</evidence>
<comment type="caution">
    <text evidence="1">The sequence shown here is derived from an EMBL/GenBank/DDBJ whole genome shotgun (WGS) entry which is preliminary data.</text>
</comment>
<dbReference type="SUPFAM" id="SSF81301">
    <property type="entry name" value="Nucleotidyltransferase"/>
    <property type="match status" value="1"/>
</dbReference>
<gene>
    <name evidence="1" type="ORF">C9I94_04630</name>
</gene>
<dbReference type="Proteomes" id="UP000240481">
    <property type="component" value="Unassembled WGS sequence"/>
</dbReference>
<evidence type="ECO:0000313" key="1">
    <source>
        <dbReference type="EMBL" id="PSW25860.1"/>
    </source>
</evidence>
<protein>
    <recommendedName>
        <fullName evidence="3">Nucleotidyltransferase</fullName>
    </recommendedName>
</protein>
<reference evidence="1 2" key="1">
    <citation type="submission" date="2018-01" db="EMBL/GenBank/DDBJ databases">
        <title>Whole genome sequencing of Histamine producing bacteria.</title>
        <authorList>
            <person name="Butler K."/>
        </authorList>
    </citation>
    <scope>NUCLEOTIDE SEQUENCE [LARGE SCALE GENOMIC DNA]</scope>
    <source>
        <strain evidence="1 2">DSM 24669</strain>
    </source>
</reference>
<organism evidence="1 2">
    <name type="scientific">Photobacterium swingsii</name>
    <dbReference type="NCBI Taxonomy" id="680026"/>
    <lineage>
        <taxon>Bacteria</taxon>
        <taxon>Pseudomonadati</taxon>
        <taxon>Pseudomonadota</taxon>
        <taxon>Gammaproteobacteria</taxon>
        <taxon>Vibrionales</taxon>
        <taxon>Vibrionaceae</taxon>
        <taxon>Photobacterium</taxon>
    </lineage>
</organism>
<dbReference type="RefSeq" id="WP_048898538.1">
    <property type="nucleotide sequence ID" value="NZ_AP024852.1"/>
</dbReference>
<dbReference type="EMBL" id="PYLZ01000002">
    <property type="protein sequence ID" value="PSW25860.1"/>
    <property type="molecule type" value="Genomic_DNA"/>
</dbReference>
<evidence type="ECO:0000313" key="2">
    <source>
        <dbReference type="Proteomes" id="UP000240481"/>
    </source>
</evidence>
<sequence>MAKRLPVLSRENGFQQEYMPILLDAVKQFRSGLNTTFHSIYLNGSVARRDAVWGKSDVNFTLVVKKKLQSSEESVLSAITWRLSQHYPHVSKVTTKVVVLDDVLGLAGIFEWGVWLKHCSVCLNGDDLASRFGHFEISWDIARTLNGDIKTQLSDYRQKIMKTKVTENYLDYCEHIGKKMIWSAYCLVLHRKQQWELDINKAADVFLELFPEHLMDIERSFILASRTQVPKKAAIFLMDQFGGWLVEEFDRINRRIG</sequence>
<dbReference type="AlphaFoldDB" id="A0A0J8VE67"/>